<comment type="similarity">
    <text evidence="2 12">Belongs to the HAK/KUP transporter (TC 2.A.72) family.</text>
</comment>
<evidence type="ECO:0000256" key="4">
    <source>
        <dbReference type="ARBA" id="ARBA00022475"/>
    </source>
</evidence>
<dbReference type="Pfam" id="PF02705">
    <property type="entry name" value="K_trans"/>
    <property type="match status" value="1"/>
</dbReference>
<feature type="transmembrane region" description="Helical" evidence="12">
    <location>
        <begin position="226"/>
        <end position="249"/>
    </location>
</feature>
<dbReference type="InterPro" id="IPR053952">
    <property type="entry name" value="K_trans_C"/>
</dbReference>
<feature type="transmembrane region" description="Helical" evidence="12">
    <location>
        <begin position="185"/>
        <end position="206"/>
    </location>
</feature>
<accession>A0A1D9LDC5</accession>
<keyword evidence="11 12" id="KW-0472">Membrane</keyword>
<dbReference type="GO" id="GO:0015293">
    <property type="term" value="F:symporter activity"/>
    <property type="evidence" value="ECO:0007669"/>
    <property type="project" value="UniProtKB-UniRule"/>
</dbReference>
<dbReference type="STRING" id="1108595.BKX93_04195"/>
<evidence type="ECO:0000256" key="6">
    <source>
        <dbReference type="ARBA" id="ARBA00022692"/>
    </source>
</evidence>
<evidence type="ECO:0000313" key="15">
    <source>
        <dbReference type="EMBL" id="AOZ49279.1"/>
    </source>
</evidence>
<dbReference type="AlphaFoldDB" id="A0A1D9LDC5"/>
<evidence type="ECO:0000256" key="5">
    <source>
        <dbReference type="ARBA" id="ARBA00022538"/>
    </source>
</evidence>
<dbReference type="GO" id="GO:0015079">
    <property type="term" value="F:potassium ion transmembrane transporter activity"/>
    <property type="evidence" value="ECO:0007669"/>
    <property type="project" value="UniProtKB-UniRule"/>
</dbReference>
<keyword evidence="3 12" id="KW-0813">Transport</keyword>
<feature type="domain" description="K+ potassium transporter integral membrane" evidence="13">
    <location>
        <begin position="25"/>
        <end position="478"/>
    </location>
</feature>
<dbReference type="HAMAP" id="MF_01522">
    <property type="entry name" value="Kup"/>
    <property type="match status" value="1"/>
</dbReference>
<protein>
    <recommendedName>
        <fullName evidence="12">Probable potassium transport system protein Kup</fullName>
    </recommendedName>
</protein>
<evidence type="ECO:0000256" key="1">
    <source>
        <dbReference type="ARBA" id="ARBA00004141"/>
    </source>
</evidence>
<evidence type="ECO:0000256" key="11">
    <source>
        <dbReference type="ARBA" id="ARBA00023136"/>
    </source>
</evidence>
<name>A0A1D9LDC5_9NEIS</name>
<feature type="transmembrane region" description="Helical" evidence="12">
    <location>
        <begin position="261"/>
        <end position="285"/>
    </location>
</feature>
<dbReference type="InterPro" id="IPR053951">
    <property type="entry name" value="K_trans_N"/>
</dbReference>
<evidence type="ECO:0000259" key="14">
    <source>
        <dbReference type="Pfam" id="PF22776"/>
    </source>
</evidence>
<proteinExistence type="inferred from homology"/>
<dbReference type="PANTHER" id="PTHR30540">
    <property type="entry name" value="OSMOTIC STRESS POTASSIUM TRANSPORTER"/>
    <property type="match status" value="1"/>
</dbReference>
<keyword evidence="6 12" id="KW-0812">Transmembrane</keyword>
<feature type="transmembrane region" description="Helical" evidence="12">
    <location>
        <begin position="353"/>
        <end position="373"/>
    </location>
</feature>
<comment type="subcellular location">
    <subcellularLocation>
        <location evidence="12">Cell membrane</location>
        <topology evidence="12">Multi-pass membrane protein</topology>
    </subcellularLocation>
    <subcellularLocation>
        <location evidence="1">Membrane</location>
        <topology evidence="1">Multi-pass membrane protein</topology>
    </subcellularLocation>
</comment>
<dbReference type="InterPro" id="IPR023051">
    <property type="entry name" value="Kup"/>
</dbReference>
<keyword evidence="9 12" id="KW-1133">Transmembrane helix</keyword>
<evidence type="ECO:0000313" key="16">
    <source>
        <dbReference type="Proteomes" id="UP000178776"/>
    </source>
</evidence>
<feature type="transmembrane region" description="Helical" evidence="12">
    <location>
        <begin position="155"/>
        <end position="173"/>
    </location>
</feature>
<feature type="transmembrane region" description="Helical" evidence="12">
    <location>
        <begin position="305"/>
        <end position="332"/>
    </location>
</feature>
<evidence type="ECO:0000256" key="10">
    <source>
        <dbReference type="ARBA" id="ARBA00023065"/>
    </source>
</evidence>
<feature type="transmembrane region" description="Helical" evidence="12">
    <location>
        <begin position="440"/>
        <end position="459"/>
    </location>
</feature>
<keyword evidence="8 12" id="KW-0630">Potassium</keyword>
<feature type="domain" description="K+ potassium transporter C-terminal" evidence="14">
    <location>
        <begin position="490"/>
        <end position="640"/>
    </location>
</feature>
<feature type="transmembrane region" description="Helical" evidence="12">
    <location>
        <begin position="62"/>
        <end position="83"/>
    </location>
</feature>
<organism evidence="15 16">
    <name type="scientific">Chromobacterium vaccinii</name>
    <dbReference type="NCBI Taxonomy" id="1108595"/>
    <lineage>
        <taxon>Bacteria</taxon>
        <taxon>Pseudomonadati</taxon>
        <taxon>Pseudomonadota</taxon>
        <taxon>Betaproteobacteria</taxon>
        <taxon>Neisseriales</taxon>
        <taxon>Chromobacteriaceae</taxon>
        <taxon>Chromobacterium</taxon>
    </lineage>
</organism>
<feature type="transmembrane region" description="Helical" evidence="12">
    <location>
        <begin position="408"/>
        <end position="428"/>
    </location>
</feature>
<sequence>MLAAFRSMAISAADRKRRNPPMAMLALAALGVVFGDLGTSPLYALQEAFNGDHGVRPTPDNVIGVVSLFLWSLILMVSIKYVLVLMRADNRGEGGILALLAQITGGRTDGKGRAAWGWVLLGLAGAAMLYGDGVITPAVSVLSAMEGLQVATPALAAYVVPATVAILALLFMVQPFGSGRVGVAFGPILAAWFVAIAALGLAQLWQNPVILQAANPWHGIAYFQRNGFAGFVSLGAVVLCLTGAEALYADMGHFGARPIRLAWYGLALPSLILSYLGQGALLLAHPQLSGRPFYSMVPEWGLYPMVALSTLATIVASQALITAVFSLTHQSVQLGFFPRVKVLHTSGSQKGQIYLPLLNWILMLATIAVVLGFRESGKLAAAFGLAVSTTMAITTVLFAVLARRRWHWPWWAVALVAGGLFAIDLAFWLANVLKFLDGGWLPLLLGLAVFAMMGCWFGGRRLQRHESRGRQLPVEALLSSLEANPLMRIPGVGVFLSESADGAPPVLLHHLKHNQALHETAVLLTLQMLDVPRAAGERVSAQWLGQGVARVAASYGYMEEPDVPEAMARAAELLRLPPLEPLRTSYYLGRQTLVAAPGSGGFKRWLVGVFAFLRQNERSATLYFGLPPNRVVELGARIEL</sequence>
<evidence type="ECO:0000256" key="2">
    <source>
        <dbReference type="ARBA" id="ARBA00007019"/>
    </source>
</evidence>
<evidence type="ECO:0000256" key="3">
    <source>
        <dbReference type="ARBA" id="ARBA00022448"/>
    </source>
</evidence>
<evidence type="ECO:0000256" key="9">
    <source>
        <dbReference type="ARBA" id="ARBA00022989"/>
    </source>
</evidence>
<evidence type="ECO:0000256" key="12">
    <source>
        <dbReference type="HAMAP-Rule" id="MF_01522"/>
    </source>
</evidence>
<evidence type="ECO:0000256" key="7">
    <source>
        <dbReference type="ARBA" id="ARBA00022847"/>
    </source>
</evidence>
<gene>
    <name evidence="15" type="primary">trkD</name>
    <name evidence="12" type="synonym">kup</name>
    <name evidence="15" type="ORF">BKX93_04195</name>
</gene>
<feature type="transmembrane region" description="Helical" evidence="12">
    <location>
        <begin position="115"/>
        <end position="135"/>
    </location>
</feature>
<feature type="transmembrane region" description="Helical" evidence="12">
    <location>
        <begin position="379"/>
        <end position="401"/>
    </location>
</feature>
<keyword evidence="7 12" id="KW-0769">Symport</keyword>
<keyword evidence="10 12" id="KW-0406">Ion transport</keyword>
<dbReference type="GO" id="GO:0005886">
    <property type="term" value="C:plasma membrane"/>
    <property type="evidence" value="ECO:0007669"/>
    <property type="project" value="UniProtKB-SubCell"/>
</dbReference>
<keyword evidence="5 12" id="KW-0633">Potassium transport</keyword>
<dbReference type="EMBL" id="CP017707">
    <property type="protein sequence ID" value="AOZ49279.1"/>
    <property type="molecule type" value="Genomic_DNA"/>
</dbReference>
<evidence type="ECO:0000259" key="13">
    <source>
        <dbReference type="Pfam" id="PF02705"/>
    </source>
</evidence>
<comment type="catalytic activity">
    <reaction evidence="12">
        <text>K(+)(in) + H(+)(in) = K(+)(out) + H(+)(out)</text>
        <dbReference type="Rhea" id="RHEA:28490"/>
        <dbReference type="ChEBI" id="CHEBI:15378"/>
        <dbReference type="ChEBI" id="CHEBI:29103"/>
    </reaction>
</comment>
<dbReference type="Proteomes" id="UP000178776">
    <property type="component" value="Chromosome"/>
</dbReference>
<dbReference type="PANTHER" id="PTHR30540:SF79">
    <property type="entry name" value="LOW AFFINITY POTASSIUM TRANSPORT SYSTEM PROTEIN KUP"/>
    <property type="match status" value="1"/>
</dbReference>
<dbReference type="InterPro" id="IPR003855">
    <property type="entry name" value="K+_transporter"/>
</dbReference>
<dbReference type="Pfam" id="PF22776">
    <property type="entry name" value="K_trans_C"/>
    <property type="match status" value="1"/>
</dbReference>
<keyword evidence="4 12" id="KW-1003">Cell membrane</keyword>
<reference evidence="15 16" key="1">
    <citation type="submission" date="2016-10" db="EMBL/GenBank/DDBJ databases">
        <title>Chromobacterium muskegensis sp. nov., an insecticidal bacterium isolated from Sphagnum bogs.</title>
        <authorList>
            <person name="Sparks M.E."/>
            <person name="Blackburn M.B."/>
            <person name="Gundersen-Rindal D.E."/>
            <person name="Mitchell A."/>
            <person name="Farrar R."/>
            <person name="Kuhar D."/>
        </authorList>
    </citation>
    <scope>NUCLEOTIDE SEQUENCE [LARGE SCALE GENOMIC DNA]</scope>
    <source>
        <strain evidence="15 16">21-1</strain>
    </source>
</reference>
<comment type="function">
    <text evidence="12">Transport of potassium into the cell. Likely operates as a K(+):H(+) symporter.</text>
</comment>
<dbReference type="KEGG" id="cvc:BKX93_04195"/>
<evidence type="ECO:0000256" key="8">
    <source>
        <dbReference type="ARBA" id="ARBA00022958"/>
    </source>
</evidence>